<keyword evidence="4" id="KW-0411">Iron-sulfur</keyword>
<dbReference type="GO" id="GO:0016491">
    <property type="term" value="F:oxidoreductase activity"/>
    <property type="evidence" value="ECO:0007669"/>
    <property type="project" value="UniProtKB-ARBA"/>
</dbReference>
<dbReference type="InterPro" id="IPR002708">
    <property type="entry name" value="HcyBio"/>
</dbReference>
<dbReference type="AlphaFoldDB" id="A0A7K4AHW1"/>
<comment type="caution">
    <text evidence="6">The sequence shown here is derived from an EMBL/GenBank/DDBJ whole genome shotgun (WGS) entry which is preliminary data.</text>
</comment>
<name>A0A7K4AHW1_METSH</name>
<accession>A0A7K4AHW1</accession>
<evidence type="ECO:0000259" key="5">
    <source>
        <dbReference type="PROSITE" id="PS51379"/>
    </source>
</evidence>
<feature type="domain" description="4Fe-4S ferredoxin-type" evidence="5">
    <location>
        <begin position="352"/>
        <end position="382"/>
    </location>
</feature>
<feature type="domain" description="4Fe-4S ferredoxin-type" evidence="5">
    <location>
        <begin position="320"/>
        <end position="351"/>
    </location>
</feature>
<dbReference type="GO" id="GO:0051539">
    <property type="term" value="F:4 iron, 4 sulfur cluster binding"/>
    <property type="evidence" value="ECO:0007669"/>
    <property type="project" value="UniProtKB-KW"/>
</dbReference>
<dbReference type="RefSeq" id="WP_273278472.1">
    <property type="nucleotide sequence ID" value="NZ_CAJYDL010000001.1"/>
</dbReference>
<dbReference type="PANTHER" id="PTHR43687:SF3">
    <property type="entry name" value="4FE-4S FERREDOXIN-TYPE DOMAIN-CONTAINING PROTEIN"/>
    <property type="match status" value="1"/>
</dbReference>
<gene>
    <name evidence="6" type="ORF">GX426_05605</name>
</gene>
<evidence type="ECO:0000256" key="1">
    <source>
        <dbReference type="ARBA" id="ARBA00022485"/>
    </source>
</evidence>
<evidence type="ECO:0000256" key="4">
    <source>
        <dbReference type="ARBA" id="ARBA00023014"/>
    </source>
</evidence>
<keyword evidence="1" id="KW-0004">4Fe-4S</keyword>
<dbReference type="NCBIfam" id="TIGR03287">
    <property type="entry name" value="methan_mark_16"/>
    <property type="match status" value="1"/>
</dbReference>
<dbReference type="Gene3D" id="3.30.70.20">
    <property type="match status" value="1"/>
</dbReference>
<dbReference type="Proteomes" id="UP000544742">
    <property type="component" value="Unassembled WGS sequence"/>
</dbReference>
<protein>
    <submittedName>
        <fullName evidence="6">Methanogenesis marker 16 metalloprotein</fullName>
    </submittedName>
</protein>
<dbReference type="InterPro" id="IPR017900">
    <property type="entry name" value="4Fe4S_Fe_S_CS"/>
</dbReference>
<dbReference type="SUPFAM" id="SSF54862">
    <property type="entry name" value="4Fe-4S ferredoxins"/>
    <property type="match status" value="1"/>
</dbReference>
<evidence type="ECO:0000313" key="6">
    <source>
        <dbReference type="EMBL" id="NLJ22566.1"/>
    </source>
</evidence>
<dbReference type="Pfam" id="PF01837">
    <property type="entry name" value="HcyBio"/>
    <property type="match status" value="1"/>
</dbReference>
<dbReference type="PROSITE" id="PS00198">
    <property type="entry name" value="4FE4S_FER_1"/>
    <property type="match status" value="1"/>
</dbReference>
<organism evidence="6 7">
    <name type="scientific">Methanothrix soehngenii</name>
    <name type="common">Methanosaeta concilii</name>
    <dbReference type="NCBI Taxonomy" id="2223"/>
    <lineage>
        <taxon>Archaea</taxon>
        <taxon>Methanobacteriati</taxon>
        <taxon>Methanobacteriota</taxon>
        <taxon>Stenosarchaea group</taxon>
        <taxon>Methanomicrobia</taxon>
        <taxon>Methanotrichales</taxon>
        <taxon>Methanotrichaceae</taxon>
        <taxon>Methanothrix</taxon>
    </lineage>
</organism>
<dbReference type="InterPro" id="IPR050572">
    <property type="entry name" value="Fe-S_Ferredoxin"/>
</dbReference>
<dbReference type="InterPro" id="IPR017677">
    <property type="entry name" value="Methan_mark_16"/>
</dbReference>
<proteinExistence type="predicted"/>
<dbReference type="PROSITE" id="PS51379">
    <property type="entry name" value="4FE4S_FER_2"/>
    <property type="match status" value="2"/>
</dbReference>
<sequence length="434" mass="47540">MASIVVGKEFSEILERIERSEAVVLTAEEVSRLVEDEDRSSLEEVDVVTTATRAVMSGTYAILSFPVAEPGSFQRARNVWLNGISAQVGPCPNENLGLLDLIVFGTACSRDRPDYGGGHLFRDLVEGKTIQVEVQTDEGGLLQAEVGLEDMPHARMFGSRHAFKNYSAFVNPGSRSVRTIFHARGFEPHCQGATFSGCGQINPLKCDPLLETIGIGTRILLNGAEGYVLGTGTRSSRDKPNLSDFADMHHMTAEYMGGFITGLGPECICSLAVPIPVTSSTILEEIARRDREIALPVNDINTRTVIGQANYGDVWEDVDLEVEFDPQRCRGCRRCLVERACPMRAVRYDQEARVAIRDGLLCFHCGLCVTECPNGAFRCRLGALRMKTSSGSVRSVPVVLRQSDRLRAGKLSGELKNRILDGSFRMAPPIERIG</sequence>
<dbReference type="InterPro" id="IPR017896">
    <property type="entry name" value="4Fe4S_Fe-S-bd"/>
</dbReference>
<keyword evidence="2" id="KW-0479">Metal-binding</keyword>
<dbReference type="GO" id="GO:0046872">
    <property type="term" value="F:metal ion binding"/>
    <property type="evidence" value="ECO:0007669"/>
    <property type="project" value="UniProtKB-KW"/>
</dbReference>
<dbReference type="EMBL" id="JAAYUN010000095">
    <property type="protein sequence ID" value="NLJ22566.1"/>
    <property type="molecule type" value="Genomic_DNA"/>
</dbReference>
<dbReference type="PANTHER" id="PTHR43687">
    <property type="entry name" value="ADENYLYLSULFATE REDUCTASE, BETA SUBUNIT"/>
    <property type="match status" value="1"/>
</dbReference>
<evidence type="ECO:0000256" key="3">
    <source>
        <dbReference type="ARBA" id="ARBA00023004"/>
    </source>
</evidence>
<reference evidence="6 7" key="1">
    <citation type="journal article" date="2020" name="Biotechnol. Biofuels">
        <title>New insights from the biogas microbiome by comprehensive genome-resolved metagenomics of nearly 1600 species originating from multiple anaerobic digesters.</title>
        <authorList>
            <person name="Campanaro S."/>
            <person name="Treu L."/>
            <person name="Rodriguez-R L.M."/>
            <person name="Kovalovszki A."/>
            <person name="Ziels R.M."/>
            <person name="Maus I."/>
            <person name="Zhu X."/>
            <person name="Kougias P.G."/>
            <person name="Basile A."/>
            <person name="Luo G."/>
            <person name="Schluter A."/>
            <person name="Konstantinidis K.T."/>
            <person name="Angelidaki I."/>
        </authorList>
    </citation>
    <scope>NUCLEOTIDE SEQUENCE [LARGE SCALE GENOMIC DNA]</scope>
    <source>
        <strain evidence="6">AS27yjCOA_157</strain>
    </source>
</reference>
<evidence type="ECO:0000256" key="2">
    <source>
        <dbReference type="ARBA" id="ARBA00022723"/>
    </source>
</evidence>
<evidence type="ECO:0000313" key="7">
    <source>
        <dbReference type="Proteomes" id="UP000544742"/>
    </source>
</evidence>
<keyword evidence="3" id="KW-0408">Iron</keyword>
<dbReference type="Pfam" id="PF00037">
    <property type="entry name" value="Fer4"/>
    <property type="match status" value="1"/>
</dbReference>